<dbReference type="EMBL" id="BQKC01000002">
    <property type="protein sequence ID" value="GJM56253.1"/>
    <property type="molecule type" value="Genomic_DNA"/>
</dbReference>
<sequence length="323" mass="35533">MADEKLDAMREALVARLLEDMDALGANWVRPWVSQAPQNPSTGTVYQGRNALILGFVIRSEGYGDPRFMTFRQAQKMGLKVAKGCHGWPVERWGEVFFHKEKTGRIPQPRSVTERERYRRDPEIGSKVLPIGHYTVFNGADIVGLDPFCAPDTMADTEARRTLVEGCPCKLRILATDNACYLPKFDRIEMPLAASFTDEGAFLRCLLHEEVHATGAEGRLNRPGVVSGEGMGSASYAFEELVAEFGSVFAASRLGIGLGELAAADLQRDGAWENHGAYLKGWLQALSPEERPRSLMAAATQAGRAADWLWEHCFSKGEAGKSA</sequence>
<dbReference type="InterPro" id="IPR013610">
    <property type="entry name" value="ArdC_N"/>
</dbReference>
<evidence type="ECO:0000313" key="3">
    <source>
        <dbReference type="EMBL" id="GJM56253.1"/>
    </source>
</evidence>
<protein>
    <submittedName>
        <fullName evidence="3">Antirepressor</fullName>
    </submittedName>
</protein>
<gene>
    <name evidence="3" type="ORF">ATOP_19080</name>
</gene>
<dbReference type="InterPro" id="IPR041459">
    <property type="entry name" value="MPTase-PolyVal"/>
</dbReference>
<dbReference type="Pfam" id="PF18818">
    <property type="entry name" value="MPTase-PolyVal"/>
    <property type="match status" value="1"/>
</dbReference>
<accession>A0AAV5B8P1</accession>
<name>A0AAV5B8P1_9ACTN</name>
<proteinExistence type="predicted"/>
<evidence type="ECO:0000313" key="4">
    <source>
        <dbReference type="Proteomes" id="UP001055025"/>
    </source>
</evidence>
<feature type="domain" description="N-terminal" evidence="1">
    <location>
        <begin position="9"/>
        <end position="113"/>
    </location>
</feature>
<dbReference type="Proteomes" id="UP001055025">
    <property type="component" value="Unassembled WGS sequence"/>
</dbReference>
<evidence type="ECO:0000259" key="2">
    <source>
        <dbReference type="Pfam" id="PF18818"/>
    </source>
</evidence>
<reference evidence="3" key="1">
    <citation type="journal article" date="2022" name="Int. J. Syst. Evol. Microbiol.">
        <title>Granulimonas faecalis gen. nov., sp. nov., and Leptogranulimonas caecicola gen. nov., sp. nov., novel lactate-producing Atopobiaceae bacteria isolated from mouse intestines, and an emended description of the family Atopobiaceae.</title>
        <authorList>
            <person name="Morinaga K."/>
            <person name="Kusada H."/>
            <person name="Sakamoto S."/>
            <person name="Murakami T."/>
            <person name="Toyoda A."/>
            <person name="Mori H."/>
            <person name="Meng X.Y."/>
            <person name="Takashino M."/>
            <person name="Murotomi K."/>
            <person name="Tamaki H."/>
        </authorList>
    </citation>
    <scope>NUCLEOTIDE SEQUENCE</scope>
    <source>
        <strain evidence="3">OPF53</strain>
    </source>
</reference>
<dbReference type="GO" id="GO:0003697">
    <property type="term" value="F:single-stranded DNA binding"/>
    <property type="evidence" value="ECO:0007669"/>
    <property type="project" value="InterPro"/>
</dbReference>
<evidence type="ECO:0000259" key="1">
    <source>
        <dbReference type="Pfam" id="PF08401"/>
    </source>
</evidence>
<comment type="caution">
    <text evidence="3">The sequence shown here is derived from an EMBL/GenBank/DDBJ whole genome shotgun (WGS) entry which is preliminary data.</text>
</comment>
<feature type="domain" description="Polyvalent protein metallopeptidase" evidence="2">
    <location>
        <begin position="171"/>
        <end position="300"/>
    </location>
</feature>
<keyword evidence="4" id="KW-1185">Reference proteome</keyword>
<organism evidence="3 4">
    <name type="scientific">Granulimonas faecalis</name>
    <dbReference type="NCBI Taxonomy" id="2894155"/>
    <lineage>
        <taxon>Bacteria</taxon>
        <taxon>Bacillati</taxon>
        <taxon>Actinomycetota</taxon>
        <taxon>Coriobacteriia</taxon>
        <taxon>Coriobacteriales</taxon>
        <taxon>Kribbibacteriaceae</taxon>
        <taxon>Granulimonas</taxon>
    </lineage>
</organism>
<dbReference type="Pfam" id="PF08401">
    <property type="entry name" value="ArdcN"/>
    <property type="match status" value="1"/>
</dbReference>
<dbReference type="AlphaFoldDB" id="A0AAV5B8P1"/>
<dbReference type="RefSeq" id="WP_135978585.1">
    <property type="nucleotide sequence ID" value="NZ_BQKC01000002.1"/>
</dbReference>